<dbReference type="Proteomes" id="UP000321436">
    <property type="component" value="Unassembled WGS sequence"/>
</dbReference>
<keyword evidence="5" id="KW-1185">Reference proteome</keyword>
<dbReference type="Pfam" id="PF04773">
    <property type="entry name" value="FecR"/>
    <property type="match status" value="1"/>
</dbReference>
<dbReference type="Gene3D" id="3.55.50.30">
    <property type="match status" value="1"/>
</dbReference>
<dbReference type="AlphaFoldDB" id="A0A512RG18"/>
<dbReference type="RefSeq" id="WP_146858247.1">
    <property type="nucleotide sequence ID" value="NZ_BKAU01000001.1"/>
</dbReference>
<keyword evidence="1" id="KW-1133">Transmembrane helix</keyword>
<evidence type="ECO:0000259" key="3">
    <source>
        <dbReference type="Pfam" id="PF16344"/>
    </source>
</evidence>
<evidence type="ECO:0000259" key="2">
    <source>
        <dbReference type="Pfam" id="PF04773"/>
    </source>
</evidence>
<feature type="domain" description="FecR protein" evidence="2">
    <location>
        <begin position="116"/>
        <end position="209"/>
    </location>
</feature>
<dbReference type="PANTHER" id="PTHR30273">
    <property type="entry name" value="PERIPLASMIC SIGNAL SENSOR AND SIGMA FACTOR ACTIVATOR FECR-RELATED"/>
    <property type="match status" value="1"/>
</dbReference>
<dbReference type="InterPro" id="IPR012373">
    <property type="entry name" value="Ferrdict_sens_TM"/>
</dbReference>
<dbReference type="PIRSF" id="PIRSF018266">
    <property type="entry name" value="FecR"/>
    <property type="match status" value="1"/>
</dbReference>
<evidence type="ECO:0000313" key="5">
    <source>
        <dbReference type="Proteomes" id="UP000321436"/>
    </source>
</evidence>
<dbReference type="Pfam" id="PF16344">
    <property type="entry name" value="FecR_C"/>
    <property type="match status" value="1"/>
</dbReference>
<feature type="domain" description="Protein FecR C-terminal" evidence="3">
    <location>
        <begin position="253"/>
        <end position="319"/>
    </location>
</feature>
<organism evidence="4 5">
    <name type="scientific">Chitinophaga cymbidii</name>
    <dbReference type="NCBI Taxonomy" id="1096750"/>
    <lineage>
        <taxon>Bacteria</taxon>
        <taxon>Pseudomonadati</taxon>
        <taxon>Bacteroidota</taxon>
        <taxon>Chitinophagia</taxon>
        <taxon>Chitinophagales</taxon>
        <taxon>Chitinophagaceae</taxon>
        <taxon>Chitinophaga</taxon>
    </lineage>
</organism>
<dbReference type="EMBL" id="BKAU01000001">
    <property type="protein sequence ID" value="GEP94657.1"/>
    <property type="molecule type" value="Genomic_DNA"/>
</dbReference>
<feature type="transmembrane region" description="Helical" evidence="1">
    <location>
        <begin position="89"/>
        <end position="110"/>
    </location>
</feature>
<sequence>MFNNDHIDALIAREIEGEITAAERAELEAWLQADEANREYYDALRETWDLAGEAPDAPEPDVMLNWQRFRQKMDAQVIPMRTATARKSWWRLAAAAVAIIAVAGLAFTLFSGGGATVITAEADKKEITLPDGSRVFLNRNSQISYQKGFAASHRKVELEGEAFFDVVPDAANPFIVSAGASRTQVLGTSFVIKAYEHKTIQLNVVTGKVAFSGQQGHKDPLVLTAGNAAILQNREPRRIQDGDPNFMAWKENRLHFSNIPLNNTLSTVEEYFSVRFIVDDPSILTLTYTGTFDHPTLREVLDVIGTAAHVTFTEEEKGVYRISR</sequence>
<dbReference type="PANTHER" id="PTHR30273:SF2">
    <property type="entry name" value="PROTEIN FECR"/>
    <property type="match status" value="1"/>
</dbReference>
<proteinExistence type="predicted"/>
<evidence type="ECO:0000256" key="1">
    <source>
        <dbReference type="SAM" id="Phobius"/>
    </source>
</evidence>
<protein>
    <submittedName>
        <fullName evidence="4">Anti-sigma factor</fullName>
    </submittedName>
</protein>
<dbReference type="Gene3D" id="2.60.120.1440">
    <property type="match status" value="1"/>
</dbReference>
<keyword evidence="1" id="KW-0812">Transmembrane</keyword>
<dbReference type="InterPro" id="IPR006860">
    <property type="entry name" value="FecR"/>
</dbReference>
<gene>
    <name evidence="4" type="ORF">CCY01nite_09170</name>
</gene>
<keyword evidence="1" id="KW-0472">Membrane</keyword>
<dbReference type="OrthoDB" id="1452822at2"/>
<dbReference type="InterPro" id="IPR032508">
    <property type="entry name" value="FecR_C"/>
</dbReference>
<evidence type="ECO:0000313" key="4">
    <source>
        <dbReference type="EMBL" id="GEP94657.1"/>
    </source>
</evidence>
<dbReference type="GO" id="GO:0016989">
    <property type="term" value="F:sigma factor antagonist activity"/>
    <property type="evidence" value="ECO:0007669"/>
    <property type="project" value="TreeGrafter"/>
</dbReference>
<name>A0A512RG18_9BACT</name>
<reference evidence="4 5" key="1">
    <citation type="submission" date="2019-07" db="EMBL/GenBank/DDBJ databases">
        <title>Whole genome shotgun sequence of Chitinophaga cymbidii NBRC 109752.</title>
        <authorList>
            <person name="Hosoyama A."/>
            <person name="Uohara A."/>
            <person name="Ohji S."/>
            <person name="Ichikawa N."/>
        </authorList>
    </citation>
    <scope>NUCLEOTIDE SEQUENCE [LARGE SCALE GENOMIC DNA]</scope>
    <source>
        <strain evidence="4 5">NBRC 109752</strain>
    </source>
</reference>
<accession>A0A512RG18</accession>
<comment type="caution">
    <text evidence="4">The sequence shown here is derived from an EMBL/GenBank/DDBJ whole genome shotgun (WGS) entry which is preliminary data.</text>
</comment>